<dbReference type="Pfam" id="PF24681">
    <property type="entry name" value="Kelch_KLHDC2_KLHL20_DRC7"/>
    <property type="match status" value="1"/>
</dbReference>
<dbReference type="OrthoDB" id="10251809at2759"/>
<feature type="non-terminal residue" evidence="3">
    <location>
        <position position="106"/>
    </location>
</feature>
<accession>A0A0K9P1H3</accession>
<dbReference type="Proteomes" id="UP000036987">
    <property type="component" value="Unassembled WGS sequence"/>
</dbReference>
<dbReference type="InterPro" id="IPR015915">
    <property type="entry name" value="Kelch-typ_b-propeller"/>
</dbReference>
<evidence type="ECO:0000313" key="3">
    <source>
        <dbReference type="EMBL" id="KMZ62055.1"/>
    </source>
</evidence>
<reference evidence="4" key="1">
    <citation type="journal article" date="2016" name="Nature">
        <title>The genome of the seagrass Zostera marina reveals angiosperm adaptation to the sea.</title>
        <authorList>
            <person name="Olsen J.L."/>
            <person name="Rouze P."/>
            <person name="Verhelst B."/>
            <person name="Lin Y.-C."/>
            <person name="Bayer T."/>
            <person name="Collen J."/>
            <person name="Dattolo E."/>
            <person name="De Paoli E."/>
            <person name="Dittami S."/>
            <person name="Maumus F."/>
            <person name="Michel G."/>
            <person name="Kersting A."/>
            <person name="Lauritano C."/>
            <person name="Lohaus R."/>
            <person name="Toepel M."/>
            <person name="Tonon T."/>
            <person name="Vanneste K."/>
            <person name="Amirebrahimi M."/>
            <person name="Brakel J."/>
            <person name="Bostroem C."/>
            <person name="Chovatia M."/>
            <person name="Grimwood J."/>
            <person name="Jenkins J.W."/>
            <person name="Jueterbock A."/>
            <person name="Mraz A."/>
            <person name="Stam W.T."/>
            <person name="Tice H."/>
            <person name="Bornberg-Bauer E."/>
            <person name="Green P.J."/>
            <person name="Pearson G.A."/>
            <person name="Procaccini G."/>
            <person name="Duarte C.M."/>
            <person name="Schmutz J."/>
            <person name="Reusch T.B.H."/>
            <person name="Van de Peer Y."/>
        </authorList>
    </citation>
    <scope>NUCLEOTIDE SEQUENCE [LARGE SCALE GENOMIC DNA]</scope>
    <source>
        <strain evidence="4">cv. Finnish</strain>
    </source>
</reference>
<keyword evidence="4" id="KW-1185">Reference proteome</keyword>
<organism evidence="3 4">
    <name type="scientific">Zostera marina</name>
    <name type="common">Eelgrass</name>
    <dbReference type="NCBI Taxonomy" id="29655"/>
    <lineage>
        <taxon>Eukaryota</taxon>
        <taxon>Viridiplantae</taxon>
        <taxon>Streptophyta</taxon>
        <taxon>Embryophyta</taxon>
        <taxon>Tracheophyta</taxon>
        <taxon>Spermatophyta</taxon>
        <taxon>Magnoliopsida</taxon>
        <taxon>Liliopsida</taxon>
        <taxon>Zosteraceae</taxon>
        <taxon>Zostera</taxon>
    </lineage>
</organism>
<dbReference type="EMBL" id="LFYR01001423">
    <property type="protein sequence ID" value="KMZ62055.1"/>
    <property type="molecule type" value="Genomic_DNA"/>
</dbReference>
<proteinExistence type="predicted"/>
<protein>
    <submittedName>
        <fullName evidence="3">Uncharacterized protein</fullName>
    </submittedName>
</protein>
<gene>
    <name evidence="3" type="ORF">ZOSMA_4979G00010</name>
</gene>
<evidence type="ECO:0000313" key="4">
    <source>
        <dbReference type="Proteomes" id="UP000036987"/>
    </source>
</evidence>
<keyword evidence="2" id="KW-0677">Repeat</keyword>
<feature type="non-terminal residue" evidence="3">
    <location>
        <position position="1"/>
    </location>
</feature>
<dbReference type="STRING" id="29655.A0A0K9P1H3"/>
<dbReference type="AlphaFoldDB" id="A0A0K9P1H3"/>
<dbReference type="PANTHER" id="PTHR46093:SF9">
    <property type="entry name" value="DCD DOMAIN-CONTAINING PROTEIN"/>
    <property type="match status" value="1"/>
</dbReference>
<dbReference type="SUPFAM" id="SSF117281">
    <property type="entry name" value="Kelch motif"/>
    <property type="match status" value="1"/>
</dbReference>
<sequence>NLVWERAVTTGSKPSARDSHTCSTWNNKLVILGGEDASDYYLADVFILNTDTYVWTELNTSGHMLAPRAGHSTVALGKNLFVFGGFTDARNLYDDLHILDLAHNFC</sequence>
<dbReference type="Gene3D" id="2.120.10.80">
    <property type="entry name" value="Kelch-type beta propeller"/>
    <property type="match status" value="1"/>
</dbReference>
<evidence type="ECO:0000256" key="2">
    <source>
        <dbReference type="ARBA" id="ARBA00022737"/>
    </source>
</evidence>
<keyword evidence="1" id="KW-0880">Kelch repeat</keyword>
<comment type="caution">
    <text evidence="3">The sequence shown here is derived from an EMBL/GenBank/DDBJ whole genome shotgun (WGS) entry which is preliminary data.</text>
</comment>
<evidence type="ECO:0000256" key="1">
    <source>
        <dbReference type="ARBA" id="ARBA00022441"/>
    </source>
</evidence>
<dbReference type="PANTHER" id="PTHR46093">
    <property type="entry name" value="ACYL-COA-BINDING DOMAIN-CONTAINING PROTEIN 5"/>
    <property type="match status" value="1"/>
</dbReference>
<name>A0A0K9P1H3_ZOSMR</name>